<keyword evidence="3" id="KW-1185">Reference proteome</keyword>
<organism evidence="2 3">
    <name type="scientific">Hermanssonia centrifuga</name>
    <dbReference type="NCBI Taxonomy" id="98765"/>
    <lineage>
        <taxon>Eukaryota</taxon>
        <taxon>Fungi</taxon>
        <taxon>Dikarya</taxon>
        <taxon>Basidiomycota</taxon>
        <taxon>Agaricomycotina</taxon>
        <taxon>Agaricomycetes</taxon>
        <taxon>Polyporales</taxon>
        <taxon>Meruliaceae</taxon>
        <taxon>Hermanssonia</taxon>
    </lineage>
</organism>
<protein>
    <submittedName>
        <fullName evidence="2">Uncharacterized protein</fullName>
    </submittedName>
</protein>
<dbReference type="EMBL" id="MLYV02000675">
    <property type="protein sequence ID" value="PSR80007.1"/>
    <property type="molecule type" value="Genomic_DNA"/>
</dbReference>
<feature type="compositionally biased region" description="Low complexity" evidence="1">
    <location>
        <begin position="81"/>
        <end position="116"/>
    </location>
</feature>
<feature type="region of interest" description="Disordered" evidence="1">
    <location>
        <begin position="27"/>
        <end position="120"/>
    </location>
</feature>
<name>A0A2R6NYB6_9APHY</name>
<sequence length="401" mass="44224">MKIGDLVRRSGIWFESRRLELVKETEMETEDGKVKSETRHLTLIPPTADETLETLTTPTSPLSEVDFLQIEHDESREGQDARSSSPLPSRTRSASVSSSTSSFSSSSSSDTSYPSTVIMENGDRKNATVVSNGLKHPPIVTAGTVTPEVLQSFQLCCMHYFNYKKVAETDCVTTIAPSFQSPHVQQWYFANVNTLKANTFDDKLLRSYQSVDDSFDNWVESLETTNALLFNTTATFSDARLREHIESHATEDLRNLAESAAAIEIKGFQEFKALLSEADSKRRRVRAQRKLEIESILGSRTRSLGTSSAHRFTAAAGTPLNGGSSAGTNTNARHILPKLTEAEQKLLLENKGCLKCRKVNAGHFVKDCPIGFPNPTTYRNPVTGSNFIAATLDMPGDFMLG</sequence>
<evidence type="ECO:0000313" key="3">
    <source>
        <dbReference type="Proteomes" id="UP000186601"/>
    </source>
</evidence>
<gene>
    <name evidence="2" type="ORF">PHLCEN_2v6813</name>
</gene>
<dbReference type="Proteomes" id="UP000186601">
    <property type="component" value="Unassembled WGS sequence"/>
</dbReference>
<dbReference type="OrthoDB" id="2801433at2759"/>
<evidence type="ECO:0000256" key="1">
    <source>
        <dbReference type="SAM" id="MobiDB-lite"/>
    </source>
</evidence>
<proteinExistence type="predicted"/>
<evidence type="ECO:0000313" key="2">
    <source>
        <dbReference type="EMBL" id="PSR80007.1"/>
    </source>
</evidence>
<dbReference type="AlphaFoldDB" id="A0A2R6NYB6"/>
<feature type="compositionally biased region" description="Basic and acidic residues" evidence="1">
    <location>
        <begin position="27"/>
        <end position="40"/>
    </location>
</feature>
<dbReference type="STRING" id="98765.A0A2R6NYB6"/>
<comment type="caution">
    <text evidence="2">The sequence shown here is derived from an EMBL/GenBank/DDBJ whole genome shotgun (WGS) entry which is preliminary data.</text>
</comment>
<reference evidence="2 3" key="1">
    <citation type="submission" date="2018-02" db="EMBL/GenBank/DDBJ databases">
        <title>Genome sequence of the basidiomycete white-rot fungus Phlebia centrifuga.</title>
        <authorList>
            <person name="Granchi Z."/>
            <person name="Peng M."/>
            <person name="de Vries R.P."/>
            <person name="Hilden K."/>
            <person name="Makela M.R."/>
            <person name="Grigoriev I."/>
            <person name="Riley R."/>
        </authorList>
    </citation>
    <scope>NUCLEOTIDE SEQUENCE [LARGE SCALE GENOMIC DNA]</scope>
    <source>
        <strain evidence="2 3">FBCC195</strain>
    </source>
</reference>
<feature type="compositionally biased region" description="Basic and acidic residues" evidence="1">
    <location>
        <begin position="69"/>
        <end position="80"/>
    </location>
</feature>
<accession>A0A2R6NYB6</accession>
<feature type="compositionally biased region" description="Low complexity" evidence="1">
    <location>
        <begin position="53"/>
        <end position="64"/>
    </location>
</feature>